<dbReference type="InterPro" id="IPR001164">
    <property type="entry name" value="ArfGAP_dom"/>
</dbReference>
<keyword evidence="8" id="KW-0638">Presynaptic neurotoxin</keyword>
<dbReference type="CDD" id="cd13251">
    <property type="entry name" value="PH_ASAP"/>
    <property type="match status" value="1"/>
</dbReference>
<dbReference type="SUPFAM" id="SSF103657">
    <property type="entry name" value="BAR/IMD domain-like"/>
    <property type="match status" value="1"/>
</dbReference>
<evidence type="ECO:0000259" key="16">
    <source>
        <dbReference type="PROSITE" id="PS50115"/>
    </source>
</evidence>
<keyword evidence="9 11" id="KW-0040">ANK repeat</keyword>
<feature type="domain" description="Integrase catalytic" evidence="17">
    <location>
        <begin position="178"/>
        <end position="368"/>
    </location>
</feature>
<dbReference type="Gene3D" id="1.25.40.20">
    <property type="entry name" value="Ankyrin repeat-containing domain"/>
    <property type="match status" value="1"/>
</dbReference>
<dbReference type="InterPro" id="IPR036770">
    <property type="entry name" value="Ankyrin_rpt-contain_sf"/>
</dbReference>
<evidence type="ECO:0000256" key="8">
    <source>
        <dbReference type="ARBA" id="ARBA00023028"/>
    </source>
</evidence>
<dbReference type="InterPro" id="IPR040676">
    <property type="entry name" value="DUF5641"/>
</dbReference>
<keyword evidence="6" id="KW-0479">Metal-binding</keyword>
<evidence type="ECO:0000256" key="3">
    <source>
        <dbReference type="ARBA" id="ARBA00022483"/>
    </source>
</evidence>
<evidence type="ECO:0000256" key="5">
    <source>
        <dbReference type="ARBA" id="ARBA00022537"/>
    </source>
</evidence>
<dbReference type="SUPFAM" id="SSF57863">
    <property type="entry name" value="ArfGap/RecO-like zinc finger"/>
    <property type="match status" value="1"/>
</dbReference>
<dbReference type="InterPro" id="IPR012337">
    <property type="entry name" value="RNaseH-like_sf"/>
</dbReference>
<evidence type="ECO:0000259" key="15">
    <source>
        <dbReference type="PROSITE" id="PS50114"/>
    </source>
</evidence>
<dbReference type="CDD" id="cd08834">
    <property type="entry name" value="ArfGap_ASAP"/>
    <property type="match status" value="1"/>
</dbReference>
<dbReference type="EMBL" id="CP092863">
    <property type="protein sequence ID" value="UYV60129.1"/>
    <property type="molecule type" value="Genomic_DNA"/>
</dbReference>
<feature type="compositionally biased region" description="Basic and acidic residues" evidence="13">
    <location>
        <begin position="965"/>
        <end position="976"/>
    </location>
</feature>
<evidence type="ECO:0000256" key="1">
    <source>
        <dbReference type="ARBA" id="ARBA00004175"/>
    </source>
</evidence>
<feature type="region of interest" description="Disordered" evidence="13">
    <location>
        <begin position="956"/>
        <end position="1020"/>
    </location>
</feature>
<evidence type="ECO:0000256" key="12">
    <source>
        <dbReference type="PROSITE-ProRule" id="PRU00094"/>
    </source>
</evidence>
<feature type="repeat" description="ANK" evidence="11">
    <location>
        <begin position="840"/>
        <end position="875"/>
    </location>
</feature>
<dbReference type="SUPFAM" id="SSF48403">
    <property type="entry name" value="Ankyrin repeat"/>
    <property type="match status" value="1"/>
</dbReference>
<dbReference type="PROSITE" id="PS50115">
    <property type="entry name" value="ARFGAP"/>
    <property type="match status" value="1"/>
</dbReference>
<dbReference type="InterPro" id="IPR002110">
    <property type="entry name" value="Ankyrin_rpt"/>
</dbReference>
<keyword evidence="12" id="KW-0863">Zinc-finger</keyword>
<dbReference type="InterPro" id="IPR001849">
    <property type="entry name" value="PH_domain"/>
</dbReference>
<gene>
    <name evidence="18" type="ORF">LAZ67_1000056</name>
</gene>
<dbReference type="InterPro" id="IPR027267">
    <property type="entry name" value="AH/BAR_dom_sf"/>
</dbReference>
<dbReference type="InterPro" id="IPR038508">
    <property type="entry name" value="ArfGAP_dom_sf"/>
</dbReference>
<feature type="repeat" description="ANK" evidence="11">
    <location>
        <begin position="876"/>
        <end position="908"/>
    </location>
</feature>
<dbReference type="Pfam" id="PF12796">
    <property type="entry name" value="Ank_2"/>
    <property type="match status" value="1"/>
</dbReference>
<keyword evidence="7" id="KW-0862">Zinc</keyword>
<dbReference type="Gene3D" id="1.20.1270.60">
    <property type="entry name" value="Arfaptin homology (AH) domain/BAR domain"/>
    <property type="match status" value="1"/>
</dbReference>
<evidence type="ECO:0000256" key="9">
    <source>
        <dbReference type="ARBA" id="ARBA00023043"/>
    </source>
</evidence>
<dbReference type="SMART" id="SM00105">
    <property type="entry name" value="ArfGap"/>
    <property type="match status" value="1"/>
</dbReference>
<evidence type="ECO:0000256" key="13">
    <source>
        <dbReference type="SAM" id="MobiDB-lite"/>
    </source>
</evidence>
<feature type="domain" description="Arf-GAP" evidence="16">
    <location>
        <begin position="682"/>
        <end position="805"/>
    </location>
</feature>
<dbReference type="Gene3D" id="1.10.340.70">
    <property type="match status" value="1"/>
</dbReference>
<dbReference type="Pfam" id="PF18701">
    <property type="entry name" value="DUF5641"/>
    <property type="match status" value="1"/>
</dbReference>
<dbReference type="PRINTS" id="PR00405">
    <property type="entry name" value="REVINTRACTNG"/>
</dbReference>
<keyword evidence="4" id="KW-0963">Cytoplasm</keyword>
<dbReference type="PROSITE" id="PS50114">
    <property type="entry name" value="GATA_ZN_FINGER_2"/>
    <property type="match status" value="1"/>
</dbReference>
<keyword evidence="3" id="KW-0268">Exocytosis</keyword>
<dbReference type="PROSITE" id="PS50994">
    <property type="entry name" value="INTEGRASE"/>
    <property type="match status" value="1"/>
</dbReference>
<comment type="subcellular location">
    <subcellularLocation>
        <location evidence="2">Cytoplasm</location>
    </subcellularLocation>
    <subcellularLocation>
        <location evidence="1">Target cell membrane</location>
    </subcellularLocation>
</comment>
<dbReference type="Gene3D" id="2.30.29.30">
    <property type="entry name" value="Pleckstrin-homology domain (PH domain)/Phosphotyrosine-binding domain (PTB)"/>
    <property type="match status" value="1"/>
</dbReference>
<dbReference type="Pfam" id="PF17921">
    <property type="entry name" value="Integrase_H2C2"/>
    <property type="match status" value="1"/>
</dbReference>
<evidence type="ECO:0000313" key="19">
    <source>
        <dbReference type="Proteomes" id="UP001235939"/>
    </source>
</evidence>
<dbReference type="Gene3D" id="1.10.220.150">
    <property type="entry name" value="Arf GTPase activating protein"/>
    <property type="match status" value="1"/>
</dbReference>
<evidence type="ECO:0000313" key="18">
    <source>
        <dbReference type="EMBL" id="UYV60129.1"/>
    </source>
</evidence>
<dbReference type="PROSITE" id="PS50088">
    <property type="entry name" value="ANK_REPEAT"/>
    <property type="match status" value="2"/>
</dbReference>
<sequence length="1040" mass="117755">MTKLIRITAWCWRFYYNCLLFDPIRQKGPLTTRELTKAIQVLVKSIQQVEFCTEIKLLKSNKQLPMSNKLTSLNPFLDTQGLLRVGGRLEYSYLNENQKLPLLLPKNHHITNLIIDDIHRKYLHAGPQLVLSILRKNYWILGARDAVKKIIKKCLICLKFKSTTIHQIMGNLPPERIIPSRPFSKTSIDLTGPFLIKRSLGRSKTISKSYIVLFICFTTKAIHLELTTSLSTDSFMASLRGFMARRGKPSDIYSDNATNFKGASNFFRTQFQLLNSQSVQRLVTEELITWHFIPPGGPHFGGLWEAGIKSVKSHLVRTFKSTTLNYEEMNTLIVQIESCLNSRPLAPLSSDPNDYEALTPAHFLIGSSFSEIPTSNSEVLNLQTRWKLIQKLKNSFWSRWSKEYLSNLQGRGKWRIKQDNIQIGQLVYLKEAQISPLHWPLARIQEIFPGEDKNVRYFIKVNEIKTKKGTELLQHLVEYYHAQNNYFQDGLKTIKHFSDYISELATNLQRIRQKQDEERKSLVDLRNTLRSAVALDGGKDSLSSLQPGGYNLHPLQGNQHYGYTKSGHLLKKSDGKIKKVWQKRRCEIKDGFLYISHSDEAKPPTKLNLLTCQVKTIPEEKRYFDLVSYNRTYHFQAEDESEMEAWLAVLLNSKEGALRKAFDDSGHSGADDLNQSLLDLQQSIIRQVQKLPGNDRCVDCNSTKDPTWLSTNFGILTCIECSGIHRDMGVHISRIQSLTLDNIGTSQLLLARKMSNSAFNEVMEASLTPARKLTPSSTMDERYEFIRAKYVQKQFVAKPAEGADLPAELERAVRAQNLGKLLKVFAQGADLTCKMPSSATRETALHLAIAQEDTSSLHIVDFLVQNSTSLDRQTSEGWTPLHVCAHHGNTECMKLLLRSGANTQIENEQGRTPLDLAKEQGHVMCVELLEHANHNKKTLFENINIDWGLTQDDGSTDFSDEDFADDRGGQVTPERRSRSRPSSVVGGSESPTSLPGEGSGPPRQSPATRPAAPPHKKPSGEWCVGILYGLWVSKCPDSIF</sequence>
<dbReference type="PANTHER" id="PTHR45854:SF3">
    <property type="entry name" value="ARFGAP WITH SH3 DOMAIN, ANK REPEAT AND PH DOMAIN-CONTAINING PROTEIN"/>
    <property type="match status" value="1"/>
</dbReference>
<evidence type="ECO:0000259" key="14">
    <source>
        <dbReference type="PROSITE" id="PS50003"/>
    </source>
</evidence>
<dbReference type="Pfam" id="PF00169">
    <property type="entry name" value="PH"/>
    <property type="match status" value="1"/>
</dbReference>
<name>A0ABY6JVY5_9ARAC</name>
<reference evidence="18 19" key="1">
    <citation type="submission" date="2022-01" db="EMBL/GenBank/DDBJ databases">
        <title>A chromosomal length assembly of Cordylochernes scorpioides.</title>
        <authorList>
            <person name="Zeh D."/>
            <person name="Zeh J."/>
        </authorList>
    </citation>
    <scope>NUCLEOTIDE SEQUENCE [LARGE SCALE GENOMIC DNA]</scope>
    <source>
        <strain evidence="18">IN4F17</strain>
        <tissue evidence="18">Whole Body</tissue>
    </source>
</reference>
<dbReference type="InterPro" id="IPR011993">
    <property type="entry name" value="PH-like_dom_sf"/>
</dbReference>
<evidence type="ECO:0000256" key="6">
    <source>
        <dbReference type="ARBA" id="ARBA00022723"/>
    </source>
</evidence>
<protein>
    <submittedName>
        <fullName evidence="18">ASAP1</fullName>
    </submittedName>
</protein>
<keyword evidence="5" id="KW-1052">Target cell membrane</keyword>
<keyword evidence="8" id="KW-0800">Toxin</keyword>
<keyword evidence="10" id="KW-1053">Target membrane</keyword>
<dbReference type="InterPro" id="IPR037278">
    <property type="entry name" value="ARFGAP/RecO"/>
</dbReference>
<dbReference type="SUPFAM" id="SSF53098">
    <property type="entry name" value="Ribonuclease H-like"/>
    <property type="match status" value="1"/>
</dbReference>
<dbReference type="InterPro" id="IPR043593">
    <property type="entry name" value="ASAP"/>
</dbReference>
<dbReference type="SMART" id="SM00233">
    <property type="entry name" value="PH"/>
    <property type="match status" value="1"/>
</dbReference>
<dbReference type="InterPro" id="IPR000679">
    <property type="entry name" value="Znf_GATA"/>
</dbReference>
<evidence type="ECO:0000256" key="10">
    <source>
        <dbReference type="ARBA" id="ARBA00023298"/>
    </source>
</evidence>
<evidence type="ECO:0000259" key="17">
    <source>
        <dbReference type="PROSITE" id="PS50994"/>
    </source>
</evidence>
<feature type="domain" description="PH" evidence="14">
    <location>
        <begin position="562"/>
        <end position="655"/>
    </location>
</feature>
<dbReference type="SUPFAM" id="SSF50729">
    <property type="entry name" value="PH domain-like"/>
    <property type="match status" value="1"/>
</dbReference>
<feature type="domain" description="GATA-type" evidence="15">
    <location>
        <begin position="696"/>
        <end position="731"/>
    </location>
</feature>
<feature type="compositionally biased region" description="Low complexity" evidence="13">
    <location>
        <begin position="980"/>
        <end position="993"/>
    </location>
</feature>
<evidence type="ECO:0000256" key="7">
    <source>
        <dbReference type="ARBA" id="ARBA00022833"/>
    </source>
</evidence>
<proteinExistence type="predicted"/>
<dbReference type="SMART" id="SM00248">
    <property type="entry name" value="ANK"/>
    <property type="match status" value="3"/>
</dbReference>
<dbReference type="Pfam" id="PF01412">
    <property type="entry name" value="ArfGap"/>
    <property type="match status" value="1"/>
</dbReference>
<keyword evidence="8" id="KW-0528">Neurotoxin</keyword>
<dbReference type="PANTHER" id="PTHR45854">
    <property type="entry name" value="ASAP FAMILY MEMBER"/>
    <property type="match status" value="1"/>
</dbReference>
<dbReference type="InterPro" id="IPR001584">
    <property type="entry name" value="Integrase_cat-core"/>
</dbReference>
<organism evidence="18 19">
    <name type="scientific">Cordylochernes scorpioides</name>
    <dbReference type="NCBI Taxonomy" id="51811"/>
    <lineage>
        <taxon>Eukaryota</taxon>
        <taxon>Metazoa</taxon>
        <taxon>Ecdysozoa</taxon>
        <taxon>Arthropoda</taxon>
        <taxon>Chelicerata</taxon>
        <taxon>Arachnida</taxon>
        <taxon>Pseudoscorpiones</taxon>
        <taxon>Cheliferoidea</taxon>
        <taxon>Chernetidae</taxon>
        <taxon>Cordylochernes</taxon>
    </lineage>
</organism>
<dbReference type="Gene3D" id="3.30.420.10">
    <property type="entry name" value="Ribonuclease H-like superfamily/Ribonuclease H"/>
    <property type="match status" value="1"/>
</dbReference>
<evidence type="ECO:0000256" key="4">
    <source>
        <dbReference type="ARBA" id="ARBA00022490"/>
    </source>
</evidence>
<dbReference type="PROSITE" id="PS50003">
    <property type="entry name" value="PH_DOMAIN"/>
    <property type="match status" value="1"/>
</dbReference>
<dbReference type="Proteomes" id="UP001235939">
    <property type="component" value="Chromosome 01"/>
</dbReference>
<dbReference type="Gene3D" id="1.25.40.950">
    <property type="match status" value="1"/>
</dbReference>
<evidence type="ECO:0000256" key="11">
    <source>
        <dbReference type="PROSITE-ProRule" id="PRU00023"/>
    </source>
</evidence>
<dbReference type="InterPro" id="IPR041588">
    <property type="entry name" value="Integrase_H2C2"/>
</dbReference>
<dbReference type="PROSITE" id="PS50297">
    <property type="entry name" value="ANK_REP_REGION"/>
    <property type="match status" value="1"/>
</dbReference>
<accession>A0ABY6JVY5</accession>
<keyword evidence="10" id="KW-0472">Membrane</keyword>
<keyword evidence="19" id="KW-1185">Reference proteome</keyword>
<dbReference type="InterPro" id="IPR036397">
    <property type="entry name" value="RNaseH_sf"/>
</dbReference>
<evidence type="ECO:0000256" key="2">
    <source>
        <dbReference type="ARBA" id="ARBA00004496"/>
    </source>
</evidence>
<dbReference type="InterPro" id="IPR037844">
    <property type="entry name" value="PH_ASAP"/>
</dbReference>